<evidence type="ECO:0000256" key="1">
    <source>
        <dbReference type="SAM" id="MobiDB-lite"/>
    </source>
</evidence>
<accession>A0ABW5SBS6</accession>
<dbReference type="Proteomes" id="UP001597399">
    <property type="component" value="Unassembled WGS sequence"/>
</dbReference>
<feature type="region of interest" description="Disordered" evidence="1">
    <location>
        <begin position="201"/>
        <end position="224"/>
    </location>
</feature>
<evidence type="ECO:0000313" key="3">
    <source>
        <dbReference type="Proteomes" id="UP001597399"/>
    </source>
</evidence>
<name>A0ABW5SBS6_9BACL</name>
<dbReference type="EMBL" id="JBHUMQ010000057">
    <property type="protein sequence ID" value="MFD2695990.1"/>
    <property type="molecule type" value="Genomic_DNA"/>
</dbReference>
<feature type="compositionally biased region" description="Basic and acidic residues" evidence="1">
    <location>
        <begin position="201"/>
        <end position="212"/>
    </location>
</feature>
<gene>
    <name evidence="2" type="ORF">ACFSUE_20490</name>
</gene>
<keyword evidence="3" id="KW-1185">Reference proteome</keyword>
<feature type="compositionally biased region" description="Polar residues" evidence="1">
    <location>
        <begin position="213"/>
        <end position="224"/>
    </location>
</feature>
<proteinExistence type="predicted"/>
<sequence>MSKISSNSLPAYTTVENILSLIETLKRKNKNEDEVKAIFNKGDSAYTNTKSSLRTFGFIENGSFEFTEYGREIAYSQGEDKKGGIVRILKKYRPYEVFLSGLSQKDDVMQTEIEEIVNFWGKAGYGSTQRNLEDGAKLFMSIIDYSKFGKYIIGRGKNSTRIEWVSNIKEKIEELADETDKDSSADPTEIIDSKETNVNELSLEEKEPHEDTATASSLNENDTDSNINKKLVSIASMPNITISVDMSNWPEDKIKIFFKSAYGKFGED</sequence>
<comment type="caution">
    <text evidence="2">The sequence shown here is derived from an EMBL/GenBank/DDBJ whole genome shotgun (WGS) entry which is preliminary data.</text>
</comment>
<reference evidence="3" key="1">
    <citation type="journal article" date="2019" name="Int. J. Syst. Evol. Microbiol.">
        <title>The Global Catalogue of Microorganisms (GCM) 10K type strain sequencing project: providing services to taxonomists for standard genome sequencing and annotation.</title>
        <authorList>
            <consortium name="The Broad Institute Genomics Platform"/>
            <consortium name="The Broad Institute Genome Sequencing Center for Infectious Disease"/>
            <person name="Wu L."/>
            <person name="Ma J."/>
        </authorList>
    </citation>
    <scope>NUCLEOTIDE SEQUENCE [LARGE SCALE GENOMIC DNA]</scope>
    <source>
        <strain evidence="3">TISTR 2466</strain>
    </source>
</reference>
<evidence type="ECO:0000313" key="2">
    <source>
        <dbReference type="EMBL" id="MFD2695990.1"/>
    </source>
</evidence>
<protein>
    <submittedName>
        <fullName evidence="2">Uncharacterized protein</fullName>
    </submittedName>
</protein>
<dbReference type="RefSeq" id="WP_253061667.1">
    <property type="nucleotide sequence ID" value="NZ_JAMXWM010000010.1"/>
</dbReference>
<organism evidence="2 3">
    <name type="scientific">Sporolactobacillus shoreicorticis</name>
    <dbReference type="NCBI Taxonomy" id="1923877"/>
    <lineage>
        <taxon>Bacteria</taxon>
        <taxon>Bacillati</taxon>
        <taxon>Bacillota</taxon>
        <taxon>Bacilli</taxon>
        <taxon>Bacillales</taxon>
        <taxon>Sporolactobacillaceae</taxon>
        <taxon>Sporolactobacillus</taxon>
    </lineage>
</organism>